<accession>A0A1R3H0H4</accession>
<dbReference type="EMBL" id="AWUE01021048">
    <property type="protein sequence ID" value="OMO63817.1"/>
    <property type="molecule type" value="Genomic_DNA"/>
</dbReference>
<comment type="caution">
    <text evidence="2">The sequence shown here is derived from an EMBL/GenBank/DDBJ whole genome shotgun (WGS) entry which is preliminary data.</text>
</comment>
<dbReference type="Pfam" id="PF14392">
    <property type="entry name" value="zf-CCHC_4"/>
    <property type="match status" value="1"/>
</dbReference>
<dbReference type="OrthoDB" id="1101226at2759"/>
<keyword evidence="3" id="KW-1185">Reference proteome</keyword>
<gene>
    <name evidence="2" type="ORF">COLO4_32208</name>
</gene>
<evidence type="ECO:0000313" key="3">
    <source>
        <dbReference type="Proteomes" id="UP000187203"/>
    </source>
</evidence>
<feature type="domain" description="Zinc knuckle CX2CX4HX4C" evidence="1">
    <location>
        <begin position="13"/>
        <end position="56"/>
    </location>
</feature>
<proteinExistence type="predicted"/>
<dbReference type="AlphaFoldDB" id="A0A1R3H0H4"/>
<name>A0A1R3H0H4_9ROSI</name>
<organism evidence="2 3">
    <name type="scientific">Corchorus olitorius</name>
    <dbReference type="NCBI Taxonomy" id="93759"/>
    <lineage>
        <taxon>Eukaryota</taxon>
        <taxon>Viridiplantae</taxon>
        <taxon>Streptophyta</taxon>
        <taxon>Embryophyta</taxon>
        <taxon>Tracheophyta</taxon>
        <taxon>Spermatophyta</taxon>
        <taxon>Magnoliopsida</taxon>
        <taxon>eudicotyledons</taxon>
        <taxon>Gunneridae</taxon>
        <taxon>Pentapetalae</taxon>
        <taxon>rosids</taxon>
        <taxon>malvids</taxon>
        <taxon>Malvales</taxon>
        <taxon>Malvaceae</taxon>
        <taxon>Grewioideae</taxon>
        <taxon>Apeibeae</taxon>
        <taxon>Corchorus</taxon>
    </lineage>
</organism>
<protein>
    <submittedName>
        <fullName evidence="2">Zinc knuckle CX2CX4HX4C</fullName>
    </submittedName>
</protein>
<evidence type="ECO:0000313" key="2">
    <source>
        <dbReference type="EMBL" id="OMO63817.1"/>
    </source>
</evidence>
<reference evidence="3" key="1">
    <citation type="submission" date="2013-09" db="EMBL/GenBank/DDBJ databases">
        <title>Corchorus olitorius genome sequencing.</title>
        <authorList>
            <person name="Alam M."/>
            <person name="Haque M.S."/>
            <person name="Islam M.S."/>
            <person name="Emdad E.M."/>
            <person name="Islam M.M."/>
            <person name="Ahmed B."/>
            <person name="Halim A."/>
            <person name="Hossen Q.M.M."/>
            <person name="Hossain M.Z."/>
            <person name="Ahmed R."/>
            <person name="Khan M.M."/>
            <person name="Islam R."/>
            <person name="Rashid M.M."/>
            <person name="Khan S.A."/>
            <person name="Rahman M.S."/>
            <person name="Alam M."/>
            <person name="Yahiya A.S."/>
            <person name="Khan M.S."/>
            <person name="Azam M.S."/>
            <person name="Haque T."/>
            <person name="Lashkar M.Z.H."/>
            <person name="Akhand A.I."/>
            <person name="Morshed G."/>
            <person name="Roy S."/>
            <person name="Uddin K.S."/>
            <person name="Rabeya T."/>
            <person name="Hossain A.S."/>
            <person name="Chowdhury A."/>
            <person name="Snigdha A.R."/>
            <person name="Mortoza M.S."/>
            <person name="Matin S.A."/>
            <person name="Hoque S.M.E."/>
            <person name="Islam M.K."/>
            <person name="Roy D.K."/>
            <person name="Haider R."/>
            <person name="Moosa M.M."/>
            <person name="Elias S.M."/>
            <person name="Hasan A.M."/>
            <person name="Jahan S."/>
            <person name="Shafiuddin M."/>
            <person name="Mahmood N."/>
            <person name="Shommy N.S."/>
        </authorList>
    </citation>
    <scope>NUCLEOTIDE SEQUENCE [LARGE SCALE GENOMIC DNA]</scope>
    <source>
        <strain evidence="3">cv. O-4</strain>
    </source>
</reference>
<dbReference type="InterPro" id="IPR025836">
    <property type="entry name" value="Zn_knuckle_CX2CX4HX4C"/>
</dbReference>
<sequence>MFLRIRVEPSILKPLKCGSILSLPSGGDVYVMFEYEKLPDFCWICRVLNHQENDCPISMGARKTGGFVERGYGIWLRVETPNVCGAKFDGAEGSFSKLIGKSSCSMSERRTVGNVVVGVGGNRREGALVSREHSVTGGSNIQGIVGGTMPKNQDVLFRM</sequence>
<dbReference type="Proteomes" id="UP000187203">
    <property type="component" value="Unassembled WGS sequence"/>
</dbReference>
<evidence type="ECO:0000259" key="1">
    <source>
        <dbReference type="Pfam" id="PF14392"/>
    </source>
</evidence>